<organism evidence="2 3">
    <name type="scientific">Dothidotthia symphoricarpi CBS 119687</name>
    <dbReference type="NCBI Taxonomy" id="1392245"/>
    <lineage>
        <taxon>Eukaryota</taxon>
        <taxon>Fungi</taxon>
        <taxon>Dikarya</taxon>
        <taxon>Ascomycota</taxon>
        <taxon>Pezizomycotina</taxon>
        <taxon>Dothideomycetes</taxon>
        <taxon>Pleosporomycetidae</taxon>
        <taxon>Pleosporales</taxon>
        <taxon>Dothidotthiaceae</taxon>
        <taxon>Dothidotthia</taxon>
    </lineage>
</organism>
<sequence>MHLWTAASFSQTSVPKPEGRRPPLGRAGVEMSRVAIGSGRRMRDLRQGLIAPGRVGCITTPRATTRGGDRRQRAWRDRAWHRIGNADRSSWLAAGTDAAMTVAVKAEHDEHHRVSEGEGDSSDCSAASRWLCLAVSAGVGEGASQQSRAALAYLARRGAHYYPHST</sequence>
<protein>
    <submittedName>
        <fullName evidence="2">Uncharacterized protein</fullName>
    </submittedName>
</protein>
<keyword evidence="3" id="KW-1185">Reference proteome</keyword>
<proteinExistence type="predicted"/>
<reference evidence="2" key="1">
    <citation type="journal article" date="2020" name="Stud. Mycol.">
        <title>101 Dothideomycetes genomes: a test case for predicting lifestyles and emergence of pathogens.</title>
        <authorList>
            <person name="Haridas S."/>
            <person name="Albert R."/>
            <person name="Binder M."/>
            <person name="Bloem J."/>
            <person name="Labutti K."/>
            <person name="Salamov A."/>
            <person name="Andreopoulos B."/>
            <person name="Baker S."/>
            <person name="Barry K."/>
            <person name="Bills G."/>
            <person name="Bluhm B."/>
            <person name="Cannon C."/>
            <person name="Castanera R."/>
            <person name="Culley D."/>
            <person name="Daum C."/>
            <person name="Ezra D."/>
            <person name="Gonzalez J."/>
            <person name="Henrissat B."/>
            <person name="Kuo A."/>
            <person name="Liang C."/>
            <person name="Lipzen A."/>
            <person name="Lutzoni F."/>
            <person name="Magnuson J."/>
            <person name="Mondo S."/>
            <person name="Nolan M."/>
            <person name="Ohm R."/>
            <person name="Pangilinan J."/>
            <person name="Park H.-J."/>
            <person name="Ramirez L."/>
            <person name="Alfaro M."/>
            <person name="Sun H."/>
            <person name="Tritt A."/>
            <person name="Yoshinaga Y."/>
            <person name="Zwiers L.-H."/>
            <person name="Turgeon B."/>
            <person name="Goodwin S."/>
            <person name="Spatafora J."/>
            <person name="Crous P."/>
            <person name="Grigoriev I."/>
        </authorList>
    </citation>
    <scope>NUCLEOTIDE SEQUENCE</scope>
    <source>
        <strain evidence="2">CBS 119687</strain>
    </source>
</reference>
<feature type="region of interest" description="Disordered" evidence="1">
    <location>
        <begin position="1"/>
        <end position="30"/>
    </location>
</feature>
<evidence type="ECO:0000313" key="2">
    <source>
        <dbReference type="EMBL" id="KAF2133471.1"/>
    </source>
</evidence>
<dbReference type="Proteomes" id="UP000799771">
    <property type="component" value="Unassembled WGS sequence"/>
</dbReference>
<accession>A0A6A6ASG3</accession>
<dbReference type="GeneID" id="54402670"/>
<evidence type="ECO:0000256" key="1">
    <source>
        <dbReference type="SAM" id="MobiDB-lite"/>
    </source>
</evidence>
<gene>
    <name evidence="2" type="ORF">P153DRAFT_157517</name>
</gene>
<name>A0A6A6ASG3_9PLEO</name>
<dbReference type="AlphaFoldDB" id="A0A6A6ASG3"/>
<evidence type="ECO:0000313" key="3">
    <source>
        <dbReference type="Proteomes" id="UP000799771"/>
    </source>
</evidence>
<dbReference type="RefSeq" id="XP_033527858.1">
    <property type="nucleotide sequence ID" value="XM_033662238.1"/>
</dbReference>
<dbReference type="EMBL" id="ML977499">
    <property type="protein sequence ID" value="KAF2133471.1"/>
    <property type="molecule type" value="Genomic_DNA"/>
</dbReference>